<organism evidence="1">
    <name type="scientific">Nyssomyia neivai</name>
    <dbReference type="NCBI Taxonomy" id="330878"/>
    <lineage>
        <taxon>Eukaryota</taxon>
        <taxon>Metazoa</taxon>
        <taxon>Ecdysozoa</taxon>
        <taxon>Arthropoda</taxon>
        <taxon>Hexapoda</taxon>
        <taxon>Insecta</taxon>
        <taxon>Pterygota</taxon>
        <taxon>Neoptera</taxon>
        <taxon>Endopterygota</taxon>
        <taxon>Diptera</taxon>
        <taxon>Nematocera</taxon>
        <taxon>Psychodoidea</taxon>
        <taxon>Psychodidae</taxon>
        <taxon>Nyssomyia</taxon>
    </lineage>
</organism>
<dbReference type="EMBL" id="GFDF01011262">
    <property type="protein sequence ID" value="JAV02822.1"/>
    <property type="molecule type" value="Transcribed_RNA"/>
</dbReference>
<dbReference type="AlphaFoldDB" id="A0A1L8D8P5"/>
<accession>A0A1L8D8P5</accession>
<reference evidence="1" key="1">
    <citation type="submission" date="2016-12" db="EMBL/GenBank/DDBJ databases">
        <title>An insight into the sialome and mialome of the sand fly, Nyssomyia neivai.</title>
        <authorList>
            <person name="Sebastian V."/>
            <person name="Goulart T.M."/>
            <person name="Oliveira W."/>
            <person name="Calvo E."/>
            <person name="Oliveira L.F."/>
            <person name="Pinto M.C."/>
            <person name="Rosselino A.M."/>
            <person name="Ribeiro J.M."/>
        </authorList>
    </citation>
    <scope>NUCLEOTIDE SEQUENCE</scope>
</reference>
<sequence>MVSLGLRKDFKEFSSCFLCASSSGLAVITSQTTSPRWAAMIVLKALITPSRRFRRPFSAISSNKLDVASANRACDAVCLSAAAKSRRCAMGLAMASLTLGFPRTADWS</sequence>
<proteinExistence type="predicted"/>
<evidence type="ECO:0000313" key="1">
    <source>
        <dbReference type="EMBL" id="JAV02822.1"/>
    </source>
</evidence>
<protein>
    <submittedName>
        <fullName evidence="1">Uncharacterized protein</fullName>
    </submittedName>
</protein>
<name>A0A1L8D8P5_9DIPT</name>